<dbReference type="RefSeq" id="XP_005360991.1">
    <property type="nucleotide sequence ID" value="XM_005360934.2"/>
</dbReference>
<evidence type="ECO:0000256" key="14">
    <source>
        <dbReference type="ARBA" id="ARBA00051722"/>
    </source>
</evidence>
<evidence type="ECO:0000256" key="4">
    <source>
        <dbReference type="ARBA" id="ARBA00022723"/>
    </source>
</evidence>
<evidence type="ECO:0000256" key="1">
    <source>
        <dbReference type="ARBA" id="ARBA00004123"/>
    </source>
</evidence>
<keyword evidence="3" id="KW-0217">Developmental protein</keyword>
<evidence type="ECO:0000256" key="8">
    <source>
        <dbReference type="ARBA" id="ARBA00022912"/>
    </source>
</evidence>
<evidence type="ECO:0000256" key="3">
    <source>
        <dbReference type="ARBA" id="ARBA00022473"/>
    </source>
</evidence>
<dbReference type="InterPro" id="IPR006545">
    <property type="entry name" value="EYA_dom"/>
</dbReference>
<keyword evidence="8 15" id="KW-0904">Protein phosphatase</keyword>
<accession>A0ABM0L8B5</accession>
<feature type="region of interest" description="Disordered" evidence="16">
    <location>
        <begin position="295"/>
        <end position="345"/>
    </location>
</feature>
<evidence type="ECO:0000256" key="6">
    <source>
        <dbReference type="ARBA" id="ARBA00022801"/>
    </source>
</evidence>
<keyword evidence="11" id="KW-0804">Transcription</keyword>
<keyword evidence="6 15" id="KW-0378">Hydrolase</keyword>
<evidence type="ECO:0000256" key="13">
    <source>
        <dbReference type="ARBA" id="ARBA00023242"/>
    </source>
</evidence>
<keyword evidence="13" id="KW-0539">Nucleus</keyword>
<sequence length="616" mass="66893">MDDTQDLNEQSVKKTCPESDVSEPQNSRSMEMQDLASPHALVGGSDTHGGSKLDKSSLSSTSVTTNGTGVSLLAVKTEPLNSNETASTTGDGALDTFTGSVITSSGYSPRSAHQYSPQLYPSKPYPHILSTPAAQTMSAYAGQTQYSGMQQPAVYTAYSQTGQTYSLPAYDLGVMLPAIKTESGLSQTQSPLQSGCLSYSPGFSTPQPGQTPYSYQMPGSSFAPSSTIYANNSVSNSTNFSGSQQDYPSYTAFGQNQYAQYYSASTYGAYMASNNTADGTTSSASTYQLQEALPGLTSQPGEFDTVQSPSTPIKDLDDRTCRSSGPKSRGRGRKNNPSPPPDSDLERVFVWDLDETIIVFHSLLTGSYAQKYGKDPPMAVTLGLRMEEMIFNLADTHLFFNDLEECDQVHIDDVSSDDNGQDLSTYSFATDGFHAAASSANLCLPTGVRGGVDWMRKLAFRYRRVKELYNTYKNNVGGLLGPAKRDAWLQLRAEIEGLTDSWLTNALKSLSIISTRSNCVNVLVTTTQLIPALAKILLYSLGGAFPIENIYSATKIGKESCFERIMQRFGRKVVYVVIGDGVEEEQAAKKHNMPFWRISSHSDLLALHQALELEYL</sequence>
<evidence type="ECO:0000256" key="5">
    <source>
        <dbReference type="ARBA" id="ARBA00022763"/>
    </source>
</evidence>
<dbReference type="InterPro" id="IPR028472">
    <property type="entry name" value="EYA"/>
</dbReference>
<evidence type="ECO:0000256" key="7">
    <source>
        <dbReference type="ARBA" id="ARBA00022842"/>
    </source>
</evidence>
<keyword evidence="5" id="KW-0227">DNA damage</keyword>
<comment type="similarity">
    <text evidence="2 15">Belongs to the HAD-like hydrolase superfamily. EYA family.</text>
</comment>
<keyword evidence="17" id="KW-1185">Reference proteome</keyword>
<keyword evidence="4 15" id="KW-0479">Metal-binding</keyword>
<keyword evidence="10" id="KW-0010">Activator</keyword>
<dbReference type="PANTHER" id="PTHR10190">
    <property type="entry name" value="EYES ABSENT"/>
    <property type="match status" value="1"/>
</dbReference>
<dbReference type="CDD" id="cd02601">
    <property type="entry name" value="HAD_Eya"/>
    <property type="match status" value="1"/>
</dbReference>
<protein>
    <recommendedName>
        <fullName evidence="15">Eyes absent homolog</fullName>
        <ecNumber evidence="15">3.1.3.48</ecNumber>
    </recommendedName>
</protein>
<evidence type="ECO:0000256" key="11">
    <source>
        <dbReference type="ARBA" id="ARBA00023163"/>
    </source>
</evidence>
<name>A0ABM0L8B5_MICOH</name>
<keyword evidence="9 15" id="KW-0805">Transcription regulation</keyword>
<dbReference type="SFLD" id="SFLDS00003">
    <property type="entry name" value="Haloacid_Dehalogenase"/>
    <property type="match status" value="1"/>
</dbReference>
<dbReference type="Gene3D" id="3.40.50.12350">
    <property type="match status" value="1"/>
</dbReference>
<evidence type="ECO:0000256" key="15">
    <source>
        <dbReference type="RuleBase" id="RU362036"/>
    </source>
</evidence>
<evidence type="ECO:0000313" key="17">
    <source>
        <dbReference type="Proteomes" id="UP000694915"/>
    </source>
</evidence>
<keyword evidence="7 15" id="KW-0460">Magnesium</keyword>
<feature type="region of interest" description="Disordered" evidence="16">
    <location>
        <begin position="186"/>
        <end position="210"/>
    </location>
</feature>
<feature type="compositionally biased region" description="Low complexity" evidence="16">
    <location>
        <begin position="56"/>
        <end position="65"/>
    </location>
</feature>
<evidence type="ECO:0000313" key="18">
    <source>
        <dbReference type="RefSeq" id="XP_005360991.1"/>
    </source>
</evidence>
<dbReference type="Pfam" id="PF00702">
    <property type="entry name" value="Hydrolase"/>
    <property type="match status" value="1"/>
</dbReference>
<comment type="subcellular location">
    <subcellularLocation>
        <location evidence="1">Nucleus</location>
    </subcellularLocation>
</comment>
<comment type="cofactor">
    <cofactor evidence="15">
        <name>Mg(2+)</name>
        <dbReference type="ChEBI" id="CHEBI:18420"/>
    </cofactor>
    <text evidence="15">Binds 1 Mg(2+) ion per subunit.</text>
</comment>
<feature type="compositionally biased region" description="Polar residues" evidence="16">
    <location>
        <begin position="296"/>
        <end position="311"/>
    </location>
</feature>
<dbReference type="InterPro" id="IPR042577">
    <property type="entry name" value="EYA_dom_metazoan"/>
</dbReference>
<dbReference type="Proteomes" id="UP000694915">
    <property type="component" value="Linkage group LG4"/>
</dbReference>
<comment type="catalytic activity">
    <reaction evidence="14 15">
        <text>O-phospho-L-tyrosyl-[protein] + H2O = L-tyrosyl-[protein] + phosphate</text>
        <dbReference type="Rhea" id="RHEA:10684"/>
        <dbReference type="Rhea" id="RHEA-COMP:10136"/>
        <dbReference type="Rhea" id="RHEA-COMP:20101"/>
        <dbReference type="ChEBI" id="CHEBI:15377"/>
        <dbReference type="ChEBI" id="CHEBI:43474"/>
        <dbReference type="ChEBI" id="CHEBI:46858"/>
        <dbReference type="ChEBI" id="CHEBI:61978"/>
        <dbReference type="EC" id="3.1.3.48"/>
    </reaction>
</comment>
<dbReference type="GeneID" id="101988274"/>
<evidence type="ECO:0000256" key="16">
    <source>
        <dbReference type="SAM" id="MobiDB-lite"/>
    </source>
</evidence>
<dbReference type="PANTHER" id="PTHR10190:SF17">
    <property type="entry name" value="EYES ABSENT HOMOLOG 4"/>
    <property type="match status" value="1"/>
</dbReference>
<gene>
    <name evidence="18" type="primary">Eya4</name>
</gene>
<feature type="region of interest" description="Disordered" evidence="16">
    <location>
        <begin position="1"/>
        <end position="65"/>
    </location>
</feature>
<evidence type="ECO:0000256" key="2">
    <source>
        <dbReference type="ARBA" id="ARBA00010501"/>
    </source>
</evidence>
<dbReference type="SFLD" id="SFLDG01129">
    <property type="entry name" value="C1.5:_HAD__Beta-PGM__Phosphata"/>
    <property type="match status" value="1"/>
</dbReference>
<evidence type="ECO:0000256" key="10">
    <source>
        <dbReference type="ARBA" id="ARBA00023159"/>
    </source>
</evidence>
<proteinExistence type="inferred from homology"/>
<organism evidence="17 18">
    <name type="scientific">Microtus ochrogaster</name>
    <name type="common">Prairie vole</name>
    <dbReference type="NCBI Taxonomy" id="79684"/>
    <lineage>
        <taxon>Eukaryota</taxon>
        <taxon>Metazoa</taxon>
        <taxon>Chordata</taxon>
        <taxon>Craniata</taxon>
        <taxon>Vertebrata</taxon>
        <taxon>Euteleostomi</taxon>
        <taxon>Mammalia</taxon>
        <taxon>Eutheria</taxon>
        <taxon>Euarchontoglires</taxon>
        <taxon>Glires</taxon>
        <taxon>Rodentia</taxon>
        <taxon>Myomorpha</taxon>
        <taxon>Muroidea</taxon>
        <taxon>Cricetidae</taxon>
        <taxon>Arvicolinae</taxon>
        <taxon>Microtus</taxon>
    </lineage>
</organism>
<reference evidence="18" key="1">
    <citation type="submission" date="2025-08" db="UniProtKB">
        <authorList>
            <consortium name="RefSeq"/>
        </authorList>
    </citation>
    <scope>IDENTIFICATION</scope>
</reference>
<dbReference type="InterPro" id="IPR038102">
    <property type="entry name" value="EYA_dom_sf"/>
</dbReference>
<dbReference type="NCBIfam" id="TIGR01658">
    <property type="entry name" value="EYA-cons_domain"/>
    <property type="match status" value="1"/>
</dbReference>
<dbReference type="EC" id="3.1.3.48" evidence="15"/>
<keyword evidence="12" id="KW-0234">DNA repair</keyword>
<evidence type="ECO:0000256" key="12">
    <source>
        <dbReference type="ARBA" id="ARBA00023204"/>
    </source>
</evidence>
<evidence type="ECO:0000256" key="9">
    <source>
        <dbReference type="ARBA" id="ARBA00023015"/>
    </source>
</evidence>